<reference evidence="20 21" key="1">
    <citation type="journal article" date="2013" name="Nature">
        <title>Insights into bilaterian evolution from three spiralian genomes.</title>
        <authorList>
            <person name="Simakov O."/>
            <person name="Marletaz F."/>
            <person name="Cho S.J."/>
            <person name="Edsinger-Gonzales E."/>
            <person name="Havlak P."/>
            <person name="Hellsten U."/>
            <person name="Kuo D.H."/>
            <person name="Larsson T."/>
            <person name="Lv J."/>
            <person name="Arendt D."/>
            <person name="Savage R."/>
            <person name="Osoegawa K."/>
            <person name="de Jong P."/>
            <person name="Grimwood J."/>
            <person name="Chapman J.A."/>
            <person name="Shapiro H."/>
            <person name="Aerts A."/>
            <person name="Otillar R.P."/>
            <person name="Terry A.Y."/>
            <person name="Boore J.L."/>
            <person name="Grigoriev I.V."/>
            <person name="Lindberg D.R."/>
            <person name="Seaver E.C."/>
            <person name="Weisblat D.A."/>
            <person name="Putnam N.H."/>
            <person name="Rokhsar D.S."/>
        </authorList>
    </citation>
    <scope>NUCLEOTIDE SEQUENCE [LARGE SCALE GENOMIC DNA]</scope>
</reference>
<keyword evidence="11" id="KW-0469">Meiosis</keyword>
<keyword evidence="3" id="KW-0677">Repeat</keyword>
<proteinExistence type="predicted"/>
<feature type="compositionally biased region" description="Polar residues" evidence="14">
    <location>
        <begin position="302"/>
        <end position="332"/>
    </location>
</feature>
<dbReference type="PROSITE" id="PS51203">
    <property type="entry name" value="CS"/>
    <property type="match status" value="1"/>
</dbReference>
<keyword evidence="13" id="KW-0862">Zinc</keyword>
<evidence type="ECO:0000256" key="12">
    <source>
        <dbReference type="ARBA" id="ARBA00047984"/>
    </source>
</evidence>
<feature type="domain" description="C3H1-type" evidence="15">
    <location>
        <begin position="1017"/>
        <end position="1045"/>
    </location>
</feature>
<evidence type="ECO:0000256" key="9">
    <source>
        <dbReference type="ARBA" id="ARBA00022871"/>
    </source>
</evidence>
<dbReference type="InterPro" id="IPR011989">
    <property type="entry name" value="ARM-like"/>
</dbReference>
<evidence type="ECO:0000259" key="19">
    <source>
        <dbReference type="PROSITE" id="PS51203"/>
    </source>
</evidence>
<dbReference type="GeneID" id="20249313"/>
<dbReference type="InterPro" id="IPR007052">
    <property type="entry name" value="CS_dom"/>
</dbReference>
<feature type="region of interest" description="Disordered" evidence="14">
    <location>
        <begin position="448"/>
        <end position="504"/>
    </location>
</feature>
<dbReference type="GO" id="GO:0031047">
    <property type="term" value="P:regulatory ncRNA-mediated gene silencing"/>
    <property type="evidence" value="ECO:0007669"/>
    <property type="project" value="UniProtKB-KW"/>
</dbReference>
<evidence type="ECO:0000259" key="15">
    <source>
        <dbReference type="PROSITE" id="PS50103"/>
    </source>
</evidence>
<dbReference type="GO" id="GO:0003676">
    <property type="term" value="F:nucleic acid binding"/>
    <property type="evidence" value="ECO:0007669"/>
    <property type="project" value="InterPro"/>
</dbReference>
<organism evidence="20 21">
    <name type="scientific">Lottia gigantea</name>
    <name type="common">Giant owl limpet</name>
    <dbReference type="NCBI Taxonomy" id="225164"/>
    <lineage>
        <taxon>Eukaryota</taxon>
        <taxon>Metazoa</taxon>
        <taxon>Spiralia</taxon>
        <taxon>Lophotrochozoa</taxon>
        <taxon>Mollusca</taxon>
        <taxon>Gastropoda</taxon>
        <taxon>Patellogastropoda</taxon>
        <taxon>Lottioidea</taxon>
        <taxon>Lottiidae</taxon>
        <taxon>Lottia</taxon>
    </lineage>
</organism>
<dbReference type="CDD" id="cd00268">
    <property type="entry name" value="DEADc"/>
    <property type="match status" value="1"/>
</dbReference>
<feature type="domain" description="Helicase ATP-binding" evidence="17">
    <location>
        <begin position="617"/>
        <end position="819"/>
    </location>
</feature>
<feature type="region of interest" description="Disordered" evidence="14">
    <location>
        <begin position="299"/>
        <end position="352"/>
    </location>
</feature>
<evidence type="ECO:0000256" key="7">
    <source>
        <dbReference type="ARBA" id="ARBA00022806"/>
    </source>
</evidence>
<evidence type="ECO:0000259" key="17">
    <source>
        <dbReference type="PROSITE" id="PS51192"/>
    </source>
</evidence>
<dbReference type="PROSITE" id="PS50304">
    <property type="entry name" value="TUDOR"/>
    <property type="match status" value="3"/>
</dbReference>
<dbReference type="GO" id="GO:0007283">
    <property type="term" value="P:spermatogenesis"/>
    <property type="evidence" value="ECO:0007669"/>
    <property type="project" value="UniProtKB-KW"/>
</dbReference>
<dbReference type="Gene3D" id="2.60.40.790">
    <property type="match status" value="1"/>
</dbReference>
<dbReference type="KEGG" id="lgi:LOTGIDRAFT_233600"/>
<keyword evidence="13" id="KW-0863">Zinc-finger</keyword>
<dbReference type="FunFam" id="2.30.30.140:FF:000018">
    <property type="entry name" value="Serine/threonine-protein kinase 31"/>
    <property type="match status" value="1"/>
</dbReference>
<dbReference type="SMART" id="SM00333">
    <property type="entry name" value="TUDOR"/>
    <property type="match status" value="3"/>
</dbReference>
<dbReference type="Gene3D" id="2.40.50.90">
    <property type="match status" value="2"/>
</dbReference>
<dbReference type="InterPro" id="IPR002999">
    <property type="entry name" value="Tudor"/>
</dbReference>
<dbReference type="InterPro" id="IPR008978">
    <property type="entry name" value="HSP20-like_chaperone"/>
</dbReference>
<dbReference type="Proteomes" id="UP000030746">
    <property type="component" value="Unassembled WGS sequence"/>
</dbReference>
<dbReference type="GO" id="GO:0051321">
    <property type="term" value="P:meiotic cell cycle"/>
    <property type="evidence" value="ECO:0007669"/>
    <property type="project" value="UniProtKB-KW"/>
</dbReference>
<dbReference type="GO" id="GO:0042078">
    <property type="term" value="P:germ-line stem cell division"/>
    <property type="evidence" value="ECO:0007669"/>
    <property type="project" value="TreeGrafter"/>
</dbReference>
<dbReference type="Pfam" id="PF00271">
    <property type="entry name" value="Helicase_C"/>
    <property type="match status" value="1"/>
</dbReference>
<evidence type="ECO:0000259" key="18">
    <source>
        <dbReference type="PROSITE" id="PS51194"/>
    </source>
</evidence>
<dbReference type="InterPro" id="IPR035437">
    <property type="entry name" value="SNase_OB-fold_sf"/>
</dbReference>
<feature type="domain" description="Tudor" evidence="16">
    <location>
        <begin position="1364"/>
        <end position="1425"/>
    </location>
</feature>
<dbReference type="InterPro" id="IPR027417">
    <property type="entry name" value="P-loop_NTPase"/>
</dbReference>
<dbReference type="HOGENOM" id="CLU_234081_0_0_1"/>
<dbReference type="EMBL" id="KB202325">
    <property type="protein sequence ID" value="ESO90820.1"/>
    <property type="molecule type" value="Genomic_DNA"/>
</dbReference>
<evidence type="ECO:0000256" key="5">
    <source>
        <dbReference type="ARBA" id="ARBA00022782"/>
    </source>
</evidence>
<keyword evidence="8" id="KW-0067">ATP-binding</keyword>
<dbReference type="InterPro" id="IPR044742">
    <property type="entry name" value="DEAD/DEAH_RhlB"/>
</dbReference>
<dbReference type="GO" id="GO:0005524">
    <property type="term" value="F:ATP binding"/>
    <property type="evidence" value="ECO:0007669"/>
    <property type="project" value="UniProtKB-KW"/>
</dbReference>
<evidence type="ECO:0000259" key="16">
    <source>
        <dbReference type="PROSITE" id="PS50304"/>
    </source>
</evidence>
<dbReference type="PROSITE" id="PS51192">
    <property type="entry name" value="HELICASE_ATP_BIND_1"/>
    <property type="match status" value="1"/>
</dbReference>
<dbReference type="InterPro" id="IPR001650">
    <property type="entry name" value="Helicase_C-like"/>
</dbReference>
<dbReference type="InterPro" id="IPR014001">
    <property type="entry name" value="Helicase_ATP-bd"/>
</dbReference>
<dbReference type="RefSeq" id="XP_009058475.1">
    <property type="nucleotide sequence ID" value="XM_009060227.1"/>
</dbReference>
<evidence type="ECO:0000256" key="13">
    <source>
        <dbReference type="PROSITE-ProRule" id="PRU00723"/>
    </source>
</evidence>
<evidence type="ECO:0000256" key="2">
    <source>
        <dbReference type="ARBA" id="ARBA00022473"/>
    </source>
</evidence>
<feature type="region of interest" description="Disordered" evidence="14">
    <location>
        <begin position="258"/>
        <end position="279"/>
    </location>
</feature>
<keyword evidence="21" id="KW-1185">Reference proteome</keyword>
<dbReference type="Gene3D" id="1.25.10.10">
    <property type="entry name" value="Leucine-rich Repeat Variant"/>
    <property type="match status" value="1"/>
</dbReference>
<dbReference type="Gene3D" id="2.30.30.140">
    <property type="match status" value="3"/>
</dbReference>
<dbReference type="InterPro" id="IPR000571">
    <property type="entry name" value="Znf_CCCH"/>
</dbReference>
<dbReference type="Pfam" id="PF00567">
    <property type="entry name" value="TUDOR"/>
    <property type="match status" value="3"/>
</dbReference>
<feature type="compositionally biased region" description="Polar residues" evidence="14">
    <location>
        <begin position="471"/>
        <end position="480"/>
    </location>
</feature>
<dbReference type="GO" id="GO:0008270">
    <property type="term" value="F:zinc ion binding"/>
    <property type="evidence" value="ECO:0007669"/>
    <property type="project" value="UniProtKB-KW"/>
</dbReference>
<feature type="domain" description="Tudor" evidence="16">
    <location>
        <begin position="58"/>
        <end position="121"/>
    </location>
</feature>
<dbReference type="PANTHER" id="PTHR22655:SF2">
    <property type="entry name" value="ATP-DEPENDENT RNA HELICASE TDRD12-RELATED"/>
    <property type="match status" value="1"/>
</dbReference>
<sequence length="2079" mass="236751">MSSSNLLDITIIKVNNPGDFLGKECPSVQKANGRFYQVMDEMNEYCNNDQMFFNENFQPKIGQEVYAGLRLKDRKWHRVKVENVLQTSRGRQCNVDLIDYGEEAQIPVSNIRRIPAEFQPIEVPVQVTRYSLYGIQALTLGLDLELQAKKIPCVVWDEAATAYMKKLNKDSTKPQVDIKYTNKEGVRFVQLYLRTQAGKICVNDDLVKKEYATLTQDQINKLDNFKNGVYPVRIQGKKPVDIDEMEYEIDQIYQTIDNTRKTEEKKHSPHKSPQAKTILNSEEDLQFFKKFLAEHRGEKQSNKYSKTMTDVSSGDDTSLTSPPAKSKTTVSDSEALKQRLQIKPPDPKALPSNMTRLSELAKLLRSQKLSDTSKSADLKEHPTVVSEMENNKNVLLLHSADIDTIKVKKDIIPPTFKKARLPKFVQNNTGNSATLSVKSSNVSGCMDSDTESAISLSSSTSVPKSPRHEISPNTSLSSSKGEQRSILKKSQVKRLSDTSDSPTIRFSELSSDEASIICSTQIEFDDEEYDPDEVKRKFVGQAHGRRLLEKLVPTKFYQKTYCTPGMEKLKSLPELIHGVGNIQPYTDLENLPFSTQINQYIEDKKFATMFTVQAYSWPAILKGRSVVGVSPSHTGKTLAYLLPILTQLFQASLYLTLPSGGGPIVLILVSSWKKAKYVYEECREVISGRKDNKLLVLYAGGSEDSQITCNNYSIYEFFSLQYALLEGCKILVATPNCLLRMLDRGYTNLSRLCHLVIDDGEILTEQFTEQMNSFMKQYALALREIQDLNVPRQIVLFSSQWTPYVEAFTKTYFQAPLIMILSRTEGAVYGKVKQVVHMCASRQRSSVLSHLLENIDKKGHKIMIFASEIEDVESIRQLLMSRSMYGIIAHNNMTLAQLNEASRTWRDSKPSSNSVIMVCTDECIANLSITDATHVIHYDQPPSKTKFGVRLSCLFNYYRNLPEKIKPSITPVSDILATENSLQSARTLSSFLQRSGAVIPPEFKHLVAGLQAGRDDDENIALCPYVKAFGKCSNHLRCTYRHQIIPETDNSDDKNNPNLPICGETKMKILSIIDASHYYARLLEVRLPHTTDILDLTADYLQLFTQMDTHYKSHSHKIHRMSKVGDICAINDSNNQYHRVKILKIYYSKAESTSEKAVVQYIDYGTQKDVLCSQLLFLPPLLKVYPPQAVEVYLCRVKPIDNDSEWTPKANSCLFDLINNIIIDGRIVLSLGNTIWVDPLAQREYLENIRSTINKMNIRSELIKNKLATDNPEHVRDLIELFSGKIPIDDTVIKSYLCIEQQEEENESEILPEALEYHDVYVTAVDHPGRFHVQKINLNQELEDIQDKIKEKILSDEITSLVELPSVGDYCLAPYHDDQEHRWYRSKVVEIEDEKRVKVFYVDYGDPDSVEFTELKYLPRKYRTLPHQAIECQLADIKPSGKEWIEESGNLLWDLSRYITKEYKPMVAQVCCKHEVTGRYVYDIKLYDTTSNYDIDISKEILWRLPHQHVCDNDQIQNLFPKLTSYPDSFTKVTDIPTLCSCIYWNEQCEGLIEQLECIVMTSLLQPRPCFTTTTNLFPKLTSYPDSFTKVTDIPTLCSCIYWNEQCEGLIEQLECIVMTSLLQPSQVSIMCLNGSIKSMVMLIGYIFNVKAHGHLLSIITQATLTSDKFATACNQATIQHSLSTCLEQVSCPVIQEQAAECMARLALQQESLREGWENSSCITIVCDLLEMTESDQIQCYMCQILSALLQDNQRTCDIIEKENAVNIASQLLLESTHHNTQEAAIQFLSSLSLWDSAQKKIKKHSVISAVMEFMMNALCNMCLHYGVMLCQYLSQASRKNKTLLLEKNIFQVLRRLMTLDIDSKTKILCDELQSSLAVRTPQQDLTNIVTINNHHIPTEEQDSAGPVMPPVSWSQSSYKVRVTVNAPGSRQEDYIINPHSIQFKARLENREYGLDLDLFDEIKPETSRIDIIGNRAQLILNKYTKGTWSRLLKQKHKTSAISRDFDKIINSSDSENSDDNIPALIKGKKAKLPTTGPEVKYRSPYMEDNDSSHTSDSLVLDSEDEKMEDEFNYFEYKS</sequence>
<evidence type="ECO:0000256" key="4">
    <source>
        <dbReference type="ARBA" id="ARBA00022741"/>
    </source>
</evidence>
<feature type="domain" description="Tudor" evidence="16">
    <location>
        <begin position="1121"/>
        <end position="1185"/>
    </location>
</feature>
<dbReference type="InterPro" id="IPR011545">
    <property type="entry name" value="DEAD/DEAH_box_helicase_dom"/>
</dbReference>
<evidence type="ECO:0000256" key="6">
    <source>
        <dbReference type="ARBA" id="ARBA00022801"/>
    </source>
</evidence>
<accession>V4A730</accession>
<keyword evidence="2" id="KW-0217">Developmental protein</keyword>
<dbReference type="GO" id="GO:0003724">
    <property type="term" value="F:RNA helicase activity"/>
    <property type="evidence" value="ECO:0007669"/>
    <property type="project" value="UniProtKB-EC"/>
</dbReference>
<evidence type="ECO:0000256" key="8">
    <source>
        <dbReference type="ARBA" id="ARBA00022840"/>
    </source>
</evidence>
<dbReference type="PROSITE" id="PS50103">
    <property type="entry name" value="ZF_C3H1"/>
    <property type="match status" value="1"/>
</dbReference>
<dbReference type="SMART" id="SM00487">
    <property type="entry name" value="DEXDc"/>
    <property type="match status" value="1"/>
</dbReference>
<dbReference type="CDD" id="cd20435">
    <property type="entry name" value="Tudor_TDRD12_rpt2"/>
    <property type="match status" value="1"/>
</dbReference>
<keyword evidence="13" id="KW-0479">Metal-binding</keyword>
<dbReference type="SUPFAM" id="SSF48371">
    <property type="entry name" value="ARM repeat"/>
    <property type="match status" value="1"/>
</dbReference>
<evidence type="ECO:0000313" key="20">
    <source>
        <dbReference type="EMBL" id="ESO90820.1"/>
    </source>
</evidence>
<evidence type="ECO:0000256" key="10">
    <source>
        <dbReference type="ARBA" id="ARBA00023158"/>
    </source>
</evidence>
<dbReference type="Pfam" id="PF04969">
    <property type="entry name" value="CS"/>
    <property type="match status" value="1"/>
</dbReference>
<gene>
    <name evidence="20" type="ORF">LOTGIDRAFT_233600</name>
</gene>
<dbReference type="SUPFAM" id="SSF63748">
    <property type="entry name" value="Tudor/PWWP/MBT"/>
    <property type="match status" value="3"/>
</dbReference>
<feature type="domain" description="CS" evidence="19">
    <location>
        <begin position="1907"/>
        <end position="1993"/>
    </location>
</feature>
<evidence type="ECO:0000256" key="11">
    <source>
        <dbReference type="ARBA" id="ARBA00023254"/>
    </source>
</evidence>
<dbReference type="Gene3D" id="3.40.50.300">
    <property type="entry name" value="P-loop containing nucleotide triphosphate hydrolases"/>
    <property type="match status" value="2"/>
</dbReference>
<dbReference type="STRING" id="225164.V4A730"/>
<dbReference type="EC" id="3.6.4.13" evidence="1"/>
<dbReference type="PROSITE" id="PS51194">
    <property type="entry name" value="HELICASE_CTER"/>
    <property type="match status" value="1"/>
</dbReference>
<evidence type="ECO:0000256" key="3">
    <source>
        <dbReference type="ARBA" id="ARBA00022737"/>
    </source>
</evidence>
<keyword evidence="7" id="KW-0347">Helicase</keyword>
<keyword evidence="5" id="KW-0221">Differentiation</keyword>
<dbReference type="OMA" id="PAYEESC"/>
<dbReference type="InterPro" id="IPR016024">
    <property type="entry name" value="ARM-type_fold"/>
</dbReference>
<keyword evidence="9" id="KW-0744">Spermatogenesis</keyword>
<keyword evidence="4" id="KW-0547">Nucleotide-binding</keyword>
<keyword evidence="10" id="KW-0943">RNA-mediated gene silencing</keyword>
<name>V4A730_LOTGI</name>
<feature type="domain" description="Helicase C-terminal" evidence="18">
    <location>
        <begin position="847"/>
        <end position="1007"/>
    </location>
</feature>
<dbReference type="CTD" id="20249313"/>
<evidence type="ECO:0000256" key="14">
    <source>
        <dbReference type="SAM" id="MobiDB-lite"/>
    </source>
</evidence>
<dbReference type="GO" id="GO:0016787">
    <property type="term" value="F:hydrolase activity"/>
    <property type="evidence" value="ECO:0007669"/>
    <property type="project" value="UniProtKB-KW"/>
</dbReference>
<feature type="zinc finger region" description="C3H1-type" evidence="13">
    <location>
        <begin position="1017"/>
        <end position="1045"/>
    </location>
</feature>
<comment type="catalytic activity">
    <reaction evidence="12">
        <text>ATP + H2O = ADP + phosphate + H(+)</text>
        <dbReference type="Rhea" id="RHEA:13065"/>
        <dbReference type="ChEBI" id="CHEBI:15377"/>
        <dbReference type="ChEBI" id="CHEBI:15378"/>
        <dbReference type="ChEBI" id="CHEBI:30616"/>
        <dbReference type="ChEBI" id="CHEBI:43474"/>
        <dbReference type="ChEBI" id="CHEBI:456216"/>
        <dbReference type="EC" id="3.6.4.13"/>
    </reaction>
</comment>
<dbReference type="OrthoDB" id="249932at2759"/>
<dbReference type="PANTHER" id="PTHR22655">
    <property type="entry name" value="ATP-DEPENDENT RNA HELICASE TDRD12-RELATED"/>
    <property type="match status" value="1"/>
</dbReference>
<keyword evidence="6" id="KW-0378">Hydrolase</keyword>
<evidence type="ECO:0000313" key="21">
    <source>
        <dbReference type="Proteomes" id="UP000030746"/>
    </source>
</evidence>
<dbReference type="SUPFAM" id="SSF52540">
    <property type="entry name" value="P-loop containing nucleoside triphosphate hydrolases"/>
    <property type="match status" value="2"/>
</dbReference>
<dbReference type="SUPFAM" id="SSF49764">
    <property type="entry name" value="HSP20-like chaperones"/>
    <property type="match status" value="1"/>
</dbReference>
<feature type="region of interest" description="Disordered" evidence="14">
    <location>
        <begin position="2010"/>
        <end position="2067"/>
    </location>
</feature>
<dbReference type="Pfam" id="PF00270">
    <property type="entry name" value="DEAD"/>
    <property type="match status" value="1"/>
</dbReference>
<feature type="compositionally biased region" description="Low complexity" evidence="14">
    <location>
        <begin position="451"/>
        <end position="464"/>
    </location>
</feature>
<evidence type="ECO:0000256" key="1">
    <source>
        <dbReference type="ARBA" id="ARBA00012552"/>
    </source>
</evidence>
<protein>
    <recommendedName>
        <fullName evidence="1">RNA helicase</fullName>
        <ecNumber evidence="1">3.6.4.13</ecNumber>
    </recommendedName>
</protein>